<evidence type="ECO:0000313" key="2">
    <source>
        <dbReference type="EMBL" id="MBF8379131.1"/>
    </source>
</evidence>
<proteinExistence type="predicted"/>
<accession>A0ABS0F754</accession>
<keyword evidence="3" id="KW-1185">Reference proteome</keyword>
<name>A0ABS0F754_9BACL</name>
<sequence>MGKRRHEALQPLSRHHHYALVVAMHLTRQEQSTEALLRELRQFWEQGGQAHFREEEEVLLPSYAKYGPLDRDEIAQMLLDHVKIRSLVSRALEDGDASVLVELGTALRAHVHLEEQVIFPLIEETLQEPDLTRLAPFFEEHRASSPYAHPDEPTARS</sequence>
<dbReference type="EMBL" id="JADPKZ010000048">
    <property type="protein sequence ID" value="MBF8379131.1"/>
    <property type="molecule type" value="Genomic_DNA"/>
</dbReference>
<protein>
    <submittedName>
        <fullName evidence="2">Hemerythrin domain-containing protein</fullName>
    </submittedName>
</protein>
<dbReference type="RefSeq" id="WP_067847304.1">
    <property type="nucleotide sequence ID" value="NZ_JADPKZ010000048.1"/>
</dbReference>
<evidence type="ECO:0000259" key="1">
    <source>
        <dbReference type="Pfam" id="PF01814"/>
    </source>
</evidence>
<comment type="caution">
    <text evidence="2">The sequence shown here is derived from an EMBL/GenBank/DDBJ whole genome shotgun (WGS) entry which is preliminary data.</text>
</comment>
<dbReference type="Proteomes" id="UP000642910">
    <property type="component" value="Unassembled WGS sequence"/>
</dbReference>
<gene>
    <name evidence="2" type="ORF">IW967_14875</name>
</gene>
<dbReference type="Pfam" id="PF01814">
    <property type="entry name" value="Hemerythrin"/>
    <property type="match status" value="1"/>
</dbReference>
<reference evidence="2 3" key="1">
    <citation type="submission" date="2020-11" db="EMBL/GenBank/DDBJ databases">
        <title>Genomic insight of Alicyclobacillus mali FL 18 reveals a new arsenic-resistant strain, with potential in environmental biotechnology.</title>
        <authorList>
            <person name="Fiorentino G."/>
            <person name="Gallo G."/>
            <person name="Aulitto M."/>
        </authorList>
    </citation>
    <scope>NUCLEOTIDE SEQUENCE [LARGE SCALE GENOMIC DNA]</scope>
    <source>
        <strain evidence="2 3">FL 18</strain>
    </source>
</reference>
<dbReference type="Gene3D" id="1.20.120.520">
    <property type="entry name" value="nmb1532 protein domain like"/>
    <property type="match status" value="1"/>
</dbReference>
<dbReference type="InterPro" id="IPR012312">
    <property type="entry name" value="Hemerythrin-like"/>
</dbReference>
<organism evidence="2 3">
    <name type="scientific">Alicyclobacillus mali</name>
    <name type="common">ex Roth et al. 2021</name>
    <dbReference type="NCBI Taxonomy" id="1123961"/>
    <lineage>
        <taxon>Bacteria</taxon>
        <taxon>Bacillati</taxon>
        <taxon>Bacillota</taxon>
        <taxon>Bacilli</taxon>
        <taxon>Bacillales</taxon>
        <taxon>Alicyclobacillaceae</taxon>
        <taxon>Alicyclobacillus</taxon>
    </lineage>
</organism>
<evidence type="ECO:0000313" key="3">
    <source>
        <dbReference type="Proteomes" id="UP000642910"/>
    </source>
</evidence>
<feature type="domain" description="Hemerythrin-like" evidence="1">
    <location>
        <begin position="14"/>
        <end position="122"/>
    </location>
</feature>